<dbReference type="EMBL" id="JACHHX010000007">
    <property type="protein sequence ID" value="MBB5015387.1"/>
    <property type="molecule type" value="Genomic_DNA"/>
</dbReference>
<comment type="subcellular location">
    <subcellularLocation>
        <location evidence="1">Cell inner membrane</location>
        <topology evidence="1">Single-pass membrane protein</topology>
        <orientation evidence="1">Periplasmic side</orientation>
    </subcellularLocation>
</comment>
<evidence type="ECO:0000256" key="8">
    <source>
        <dbReference type="ARBA" id="ARBA00022989"/>
    </source>
</evidence>
<evidence type="ECO:0000259" key="11">
    <source>
        <dbReference type="PROSITE" id="PS52015"/>
    </source>
</evidence>
<keyword evidence="7" id="KW-0653">Protein transport</keyword>
<evidence type="ECO:0000256" key="9">
    <source>
        <dbReference type="ARBA" id="ARBA00023136"/>
    </source>
</evidence>
<comment type="similarity">
    <text evidence="2">Belongs to the TonB family.</text>
</comment>
<keyword evidence="6" id="KW-0812">Transmembrane</keyword>
<dbReference type="InterPro" id="IPR051045">
    <property type="entry name" value="TonB-dependent_transducer"/>
</dbReference>
<dbReference type="GO" id="GO:0031992">
    <property type="term" value="F:energy transducer activity"/>
    <property type="evidence" value="ECO:0007669"/>
    <property type="project" value="TreeGrafter"/>
</dbReference>
<accession>A0A7W7XZM5</accession>
<organism evidence="12 13">
    <name type="scientific">Rehaibacterium terrae</name>
    <dbReference type="NCBI Taxonomy" id="1341696"/>
    <lineage>
        <taxon>Bacteria</taxon>
        <taxon>Pseudomonadati</taxon>
        <taxon>Pseudomonadota</taxon>
        <taxon>Gammaproteobacteria</taxon>
        <taxon>Lysobacterales</taxon>
        <taxon>Lysobacteraceae</taxon>
        <taxon>Rehaibacterium</taxon>
    </lineage>
</organism>
<evidence type="ECO:0000256" key="5">
    <source>
        <dbReference type="ARBA" id="ARBA00022519"/>
    </source>
</evidence>
<evidence type="ECO:0000256" key="6">
    <source>
        <dbReference type="ARBA" id="ARBA00022692"/>
    </source>
</evidence>
<reference evidence="12 13" key="1">
    <citation type="submission" date="2020-08" db="EMBL/GenBank/DDBJ databases">
        <title>Genomic Encyclopedia of Type Strains, Phase IV (KMG-IV): sequencing the most valuable type-strain genomes for metagenomic binning, comparative biology and taxonomic classification.</title>
        <authorList>
            <person name="Goeker M."/>
        </authorList>
    </citation>
    <scope>NUCLEOTIDE SEQUENCE [LARGE SCALE GENOMIC DNA]</scope>
    <source>
        <strain evidence="12 13">DSM 25897</strain>
    </source>
</reference>
<proteinExistence type="inferred from homology"/>
<dbReference type="InterPro" id="IPR006260">
    <property type="entry name" value="TonB/TolA_C"/>
</dbReference>
<keyword evidence="3" id="KW-0813">Transport</keyword>
<evidence type="ECO:0000256" key="4">
    <source>
        <dbReference type="ARBA" id="ARBA00022475"/>
    </source>
</evidence>
<keyword evidence="4" id="KW-1003">Cell membrane</keyword>
<evidence type="ECO:0000256" key="3">
    <source>
        <dbReference type="ARBA" id="ARBA00022448"/>
    </source>
</evidence>
<keyword evidence="5" id="KW-0997">Cell inner membrane</keyword>
<keyword evidence="8" id="KW-1133">Transmembrane helix</keyword>
<dbReference type="AlphaFoldDB" id="A0A7W7XZM5"/>
<evidence type="ECO:0000256" key="1">
    <source>
        <dbReference type="ARBA" id="ARBA00004383"/>
    </source>
</evidence>
<evidence type="ECO:0000256" key="7">
    <source>
        <dbReference type="ARBA" id="ARBA00022927"/>
    </source>
</evidence>
<name>A0A7W7XZM5_9GAMM</name>
<dbReference type="NCBIfam" id="TIGR01352">
    <property type="entry name" value="tonB_Cterm"/>
    <property type="match status" value="1"/>
</dbReference>
<evidence type="ECO:0000256" key="10">
    <source>
        <dbReference type="SAM" id="SignalP"/>
    </source>
</evidence>
<feature type="chain" id="PRO_5031556866" evidence="10">
    <location>
        <begin position="23"/>
        <end position="236"/>
    </location>
</feature>
<evidence type="ECO:0000313" key="12">
    <source>
        <dbReference type="EMBL" id="MBB5015387.1"/>
    </source>
</evidence>
<keyword evidence="9" id="KW-0472">Membrane</keyword>
<dbReference type="Pfam" id="PF03544">
    <property type="entry name" value="TonB_C"/>
    <property type="match status" value="1"/>
</dbReference>
<gene>
    <name evidence="12" type="ORF">HNQ58_001285</name>
</gene>
<feature type="signal peptide" evidence="10">
    <location>
        <begin position="1"/>
        <end position="22"/>
    </location>
</feature>
<dbReference type="Gene3D" id="3.30.1150.10">
    <property type="match status" value="2"/>
</dbReference>
<keyword evidence="13" id="KW-1185">Reference proteome</keyword>
<feature type="domain" description="TonB C-terminal" evidence="11">
    <location>
        <begin position="104"/>
        <end position="202"/>
    </location>
</feature>
<comment type="caution">
    <text evidence="12">The sequence shown here is derived from an EMBL/GenBank/DDBJ whole genome shotgun (WGS) entry which is preliminary data.</text>
</comment>
<dbReference type="InterPro" id="IPR037682">
    <property type="entry name" value="TonB_C"/>
</dbReference>
<dbReference type="Proteomes" id="UP000519004">
    <property type="component" value="Unassembled WGS sequence"/>
</dbReference>
<dbReference type="PROSITE" id="PS52015">
    <property type="entry name" value="TONB_CTD"/>
    <property type="match status" value="1"/>
</dbReference>
<dbReference type="GO" id="GO:0015031">
    <property type="term" value="P:protein transport"/>
    <property type="evidence" value="ECO:0007669"/>
    <property type="project" value="UniProtKB-KW"/>
</dbReference>
<dbReference type="GO" id="GO:0055085">
    <property type="term" value="P:transmembrane transport"/>
    <property type="evidence" value="ECO:0007669"/>
    <property type="project" value="InterPro"/>
</dbReference>
<dbReference type="GO" id="GO:0098797">
    <property type="term" value="C:plasma membrane protein complex"/>
    <property type="evidence" value="ECO:0007669"/>
    <property type="project" value="TreeGrafter"/>
</dbReference>
<dbReference type="PANTHER" id="PTHR33446">
    <property type="entry name" value="PROTEIN TONB-RELATED"/>
    <property type="match status" value="1"/>
</dbReference>
<keyword evidence="10" id="KW-0732">Signal</keyword>
<dbReference type="RefSeq" id="WP_183948080.1">
    <property type="nucleotide sequence ID" value="NZ_JACHHX010000007.1"/>
</dbReference>
<protein>
    <submittedName>
        <fullName evidence="12">TonB family protein</fullName>
    </submittedName>
</protein>
<evidence type="ECO:0000256" key="2">
    <source>
        <dbReference type="ARBA" id="ARBA00006555"/>
    </source>
</evidence>
<dbReference type="PANTHER" id="PTHR33446:SF2">
    <property type="entry name" value="PROTEIN TONB"/>
    <property type="match status" value="1"/>
</dbReference>
<evidence type="ECO:0000313" key="13">
    <source>
        <dbReference type="Proteomes" id="UP000519004"/>
    </source>
</evidence>
<dbReference type="SUPFAM" id="SSF74653">
    <property type="entry name" value="TolA/TonB C-terminal domain"/>
    <property type="match status" value="2"/>
</dbReference>
<sequence>MTQGIRGWCALVILALATTAHAAERTELQVSYRLWLDADGQVRALAPKHELHQALDAALRRSIAGWSFIPGAVDGEPQPTESWLHLRLRATQVEAGRLALDLLSAEVGPGYAKTVPPRYPTSALMQRIEGEVELRVEIDAEGHVLAVQPAREHPRRLRTLVAAATESMRHWRFEPERVAGHGVATTVTVPVCFRVHVEGSRPSNPCQHRNDEPPRAERVAAQLRTPVEGVRIEVGG</sequence>